<proteinExistence type="predicted"/>
<evidence type="ECO:0000313" key="2">
    <source>
        <dbReference type="Proteomes" id="UP000237271"/>
    </source>
</evidence>
<gene>
    <name evidence="1" type="ORF">PHPALM_18429</name>
</gene>
<reference evidence="1 2" key="1">
    <citation type="journal article" date="2017" name="Genome Biol. Evol.">
        <title>Phytophthora megakarya and P. palmivora, closely related causal agents of cacao black pod rot, underwent increases in genome sizes and gene numbers by different mechanisms.</title>
        <authorList>
            <person name="Ali S.S."/>
            <person name="Shao J."/>
            <person name="Lary D.J."/>
            <person name="Kronmiller B."/>
            <person name="Shen D."/>
            <person name="Strem M.D."/>
            <person name="Amoako-Attah I."/>
            <person name="Akrofi A.Y."/>
            <person name="Begoude B.A."/>
            <person name="Ten Hoopen G.M."/>
            <person name="Coulibaly K."/>
            <person name="Kebe B.I."/>
            <person name="Melnick R.L."/>
            <person name="Guiltinan M.J."/>
            <person name="Tyler B.M."/>
            <person name="Meinhardt L.W."/>
            <person name="Bailey B.A."/>
        </authorList>
    </citation>
    <scope>NUCLEOTIDE SEQUENCE [LARGE SCALE GENOMIC DNA]</scope>
    <source>
        <strain evidence="2">sbr112.9</strain>
    </source>
</reference>
<name>A0A2P4XJU0_9STRA</name>
<protein>
    <submittedName>
        <fullName evidence="1">Separase</fullName>
    </submittedName>
</protein>
<evidence type="ECO:0000313" key="1">
    <source>
        <dbReference type="EMBL" id="POM65804.1"/>
    </source>
</evidence>
<accession>A0A2P4XJU0</accession>
<dbReference type="EMBL" id="NCKW01009905">
    <property type="protein sequence ID" value="POM65804.1"/>
    <property type="molecule type" value="Genomic_DNA"/>
</dbReference>
<organism evidence="1 2">
    <name type="scientific">Phytophthora palmivora</name>
    <dbReference type="NCBI Taxonomy" id="4796"/>
    <lineage>
        <taxon>Eukaryota</taxon>
        <taxon>Sar</taxon>
        <taxon>Stramenopiles</taxon>
        <taxon>Oomycota</taxon>
        <taxon>Peronosporomycetes</taxon>
        <taxon>Peronosporales</taxon>
        <taxon>Peronosporaceae</taxon>
        <taxon>Phytophthora</taxon>
    </lineage>
</organism>
<keyword evidence="2" id="KW-1185">Reference proteome</keyword>
<sequence>MTTSHRKEYSELNTAHSKKKLLCSGRVSPISIGYAPTEITNKLEQYFIMYDSLKSCGSLLNDMSSSIKATDKS</sequence>
<comment type="caution">
    <text evidence="1">The sequence shown here is derived from an EMBL/GenBank/DDBJ whole genome shotgun (WGS) entry which is preliminary data.</text>
</comment>
<dbReference type="AlphaFoldDB" id="A0A2P4XJU0"/>
<dbReference type="Proteomes" id="UP000237271">
    <property type="component" value="Unassembled WGS sequence"/>
</dbReference>